<dbReference type="AlphaFoldDB" id="A0A9N9XBM6"/>
<proteinExistence type="predicted"/>
<name>A0A9N9XBM6_DIABA</name>
<feature type="region of interest" description="Disordered" evidence="1">
    <location>
        <begin position="75"/>
        <end position="101"/>
    </location>
</feature>
<gene>
    <name evidence="2" type="ORF">DIABBA_LOCUS3368</name>
</gene>
<reference evidence="2" key="1">
    <citation type="submission" date="2022-01" db="EMBL/GenBank/DDBJ databases">
        <authorList>
            <person name="King R."/>
        </authorList>
    </citation>
    <scope>NUCLEOTIDE SEQUENCE</scope>
</reference>
<sequence>MVEPNNTDGCFIKISPNIDGFCIQPSTTENDNVELIMFTNDIDLGINDNQNILDIPTSITINDNILITTHQPIASNGPQEVNQSTTDNTIETSQKTPNYVENQPPTYVDQAQDITINYFEPGHTFMSADSFHHQVELSLKKKKKVYDYHDFVKAVKTCNLNRVVVKEMGVSDFLIWKDLSSQSKLKKTESRIYLSQIVKVIVKRESKILHVKIDDSEDLIEMDFLQAKVLKSGIKDPIPVTKPSGIAKKRKEQILKNLGTDNLRMDDSFSCSKPKKDQCVTCSEYEKALQRSCPNLDTSLKTAFRKKRCRSDERKKSRQNKELADVNNFGGLIHYPFSVTVQSVLH</sequence>
<dbReference type="EMBL" id="OU898277">
    <property type="protein sequence ID" value="CAG9829587.1"/>
    <property type="molecule type" value="Genomic_DNA"/>
</dbReference>
<keyword evidence="3" id="KW-1185">Reference proteome</keyword>
<evidence type="ECO:0000313" key="2">
    <source>
        <dbReference type="EMBL" id="CAG9829587.1"/>
    </source>
</evidence>
<protein>
    <submittedName>
        <fullName evidence="2">Uncharacterized protein</fullName>
    </submittedName>
</protein>
<evidence type="ECO:0000256" key="1">
    <source>
        <dbReference type="SAM" id="MobiDB-lite"/>
    </source>
</evidence>
<dbReference type="OrthoDB" id="6754309at2759"/>
<organism evidence="2 3">
    <name type="scientific">Diabrotica balteata</name>
    <name type="common">Banded cucumber beetle</name>
    <dbReference type="NCBI Taxonomy" id="107213"/>
    <lineage>
        <taxon>Eukaryota</taxon>
        <taxon>Metazoa</taxon>
        <taxon>Ecdysozoa</taxon>
        <taxon>Arthropoda</taxon>
        <taxon>Hexapoda</taxon>
        <taxon>Insecta</taxon>
        <taxon>Pterygota</taxon>
        <taxon>Neoptera</taxon>
        <taxon>Endopterygota</taxon>
        <taxon>Coleoptera</taxon>
        <taxon>Polyphaga</taxon>
        <taxon>Cucujiformia</taxon>
        <taxon>Chrysomeloidea</taxon>
        <taxon>Chrysomelidae</taxon>
        <taxon>Galerucinae</taxon>
        <taxon>Diabroticina</taxon>
        <taxon>Diabroticites</taxon>
        <taxon>Diabrotica</taxon>
    </lineage>
</organism>
<accession>A0A9N9XBM6</accession>
<evidence type="ECO:0000313" key="3">
    <source>
        <dbReference type="Proteomes" id="UP001153709"/>
    </source>
</evidence>
<dbReference type="Proteomes" id="UP001153709">
    <property type="component" value="Chromosome 2"/>
</dbReference>